<name>A0ABU5GMU2_9GAMM</name>
<evidence type="ECO:0000313" key="1">
    <source>
        <dbReference type="EMBL" id="MDY7217975.1"/>
    </source>
</evidence>
<sequence>MSQKAEENIVDFVVERTRRVHDLNEKRLQEVRSAFVKALPLSQISAKSKRKSKKKR</sequence>
<gene>
    <name evidence="1" type="ORF">TOI97_00030</name>
</gene>
<comment type="caution">
    <text evidence="1">The sequence shown here is derived from an EMBL/GenBank/DDBJ whole genome shotgun (WGS) entry which is preliminary data.</text>
</comment>
<proteinExistence type="predicted"/>
<keyword evidence="2" id="KW-1185">Reference proteome</keyword>
<protein>
    <submittedName>
        <fullName evidence="1">Uncharacterized protein</fullName>
    </submittedName>
</protein>
<dbReference type="RefSeq" id="WP_321552084.1">
    <property type="nucleotide sequence ID" value="NZ_JAXIVU010000001.1"/>
</dbReference>
<accession>A0ABU5GMU2</accession>
<dbReference type="EMBL" id="JAXIVU010000001">
    <property type="protein sequence ID" value="MDY7217975.1"/>
    <property type="molecule type" value="Genomic_DNA"/>
</dbReference>
<reference evidence="1 2" key="1">
    <citation type="submission" date="2023-12" db="EMBL/GenBank/DDBJ databases">
        <title>Denitrificimonas halotolerans sp. nov.,a novel species isolated from landfill leachate.</title>
        <authorList>
            <person name="Wang S."/>
        </authorList>
    </citation>
    <scope>NUCLEOTIDE SEQUENCE [LARGE SCALE GENOMIC DNA]</scope>
    <source>
        <strain evidence="1 2">JX-1</strain>
    </source>
</reference>
<organism evidence="1 2">
    <name type="scientific">Denitrificimonas halotolerans</name>
    <dbReference type="NCBI Taxonomy" id="3098930"/>
    <lineage>
        <taxon>Bacteria</taxon>
        <taxon>Pseudomonadati</taxon>
        <taxon>Pseudomonadota</taxon>
        <taxon>Gammaproteobacteria</taxon>
        <taxon>Pseudomonadales</taxon>
        <taxon>Pseudomonadaceae</taxon>
        <taxon>Denitrificimonas</taxon>
    </lineage>
</organism>
<dbReference type="Proteomes" id="UP001294570">
    <property type="component" value="Unassembled WGS sequence"/>
</dbReference>
<evidence type="ECO:0000313" key="2">
    <source>
        <dbReference type="Proteomes" id="UP001294570"/>
    </source>
</evidence>